<comment type="caution">
    <text evidence="2">The sequence shown here is derived from an EMBL/GenBank/DDBJ whole genome shotgun (WGS) entry which is preliminary data.</text>
</comment>
<sequence length="70" mass="7994">MTQLTSLIQEIMPAWLRRQSKTNSRDRQAAAEPLRPEDADAVWRKAVENDLFGANTPDYAKTGEKQPSRH</sequence>
<evidence type="ECO:0000313" key="3">
    <source>
        <dbReference type="Proteomes" id="UP000275530"/>
    </source>
</evidence>
<dbReference type="EMBL" id="QZXA01000010">
    <property type="protein sequence ID" value="RJT30611.1"/>
    <property type="molecule type" value="Genomic_DNA"/>
</dbReference>
<dbReference type="RefSeq" id="WP_038646910.1">
    <property type="nucleotide sequence ID" value="NZ_CP033507.1"/>
</dbReference>
<organism evidence="2 3">
    <name type="scientific">Mesorhizobium jarvisii</name>
    <dbReference type="NCBI Taxonomy" id="1777867"/>
    <lineage>
        <taxon>Bacteria</taxon>
        <taxon>Pseudomonadati</taxon>
        <taxon>Pseudomonadota</taxon>
        <taxon>Alphaproteobacteria</taxon>
        <taxon>Hyphomicrobiales</taxon>
        <taxon>Phyllobacteriaceae</taxon>
        <taxon>Mesorhizobium</taxon>
    </lineage>
</organism>
<evidence type="ECO:0000313" key="2">
    <source>
        <dbReference type="EMBL" id="RJT30611.1"/>
    </source>
</evidence>
<dbReference type="Proteomes" id="UP000275530">
    <property type="component" value="Unassembled WGS sequence"/>
</dbReference>
<accession>A0A6M7TMX0</accession>
<reference evidence="2 3" key="1">
    <citation type="submission" date="2018-09" db="EMBL/GenBank/DDBJ databases">
        <title>Mesorhizobium carmichaelinearum sp. nov. isolated from Carmichaelinea spp. root nodules in New Zealand.</title>
        <authorList>
            <person name="De Meyer S.E."/>
        </authorList>
    </citation>
    <scope>NUCLEOTIDE SEQUENCE [LARGE SCALE GENOMIC DNA]</scope>
    <source>
        <strain evidence="2 3">LMG 28313</strain>
    </source>
</reference>
<name>A0A6M7TMX0_9HYPH</name>
<evidence type="ECO:0000256" key="1">
    <source>
        <dbReference type="SAM" id="MobiDB-lite"/>
    </source>
</evidence>
<feature type="region of interest" description="Disordered" evidence="1">
    <location>
        <begin position="19"/>
        <end position="42"/>
    </location>
</feature>
<gene>
    <name evidence="2" type="ORF">D3242_24900</name>
</gene>
<protein>
    <submittedName>
        <fullName evidence="2">Uncharacterized protein</fullName>
    </submittedName>
</protein>
<feature type="compositionally biased region" description="Basic and acidic residues" evidence="1">
    <location>
        <begin position="23"/>
        <end position="42"/>
    </location>
</feature>
<proteinExistence type="predicted"/>
<keyword evidence="3" id="KW-1185">Reference proteome</keyword>
<dbReference type="AlphaFoldDB" id="A0A6M7TMX0"/>